<accession>A0A0G4G7E5</accession>
<feature type="domain" description="D-isomer specific 2-hydroxyacid dehydrogenase NAD-binding" evidence="3">
    <location>
        <begin position="127"/>
        <end position="305"/>
    </location>
</feature>
<dbReference type="SUPFAM" id="SSF51735">
    <property type="entry name" value="NAD(P)-binding Rossmann-fold domains"/>
    <property type="match status" value="1"/>
</dbReference>
<evidence type="ECO:0000259" key="3">
    <source>
        <dbReference type="Pfam" id="PF02826"/>
    </source>
</evidence>
<dbReference type="OrthoDB" id="415873at2759"/>
<dbReference type="InterPro" id="IPR006140">
    <property type="entry name" value="D-isomer_DH_NAD-bd"/>
</dbReference>
<dbReference type="SUPFAM" id="SSF52283">
    <property type="entry name" value="Formate/glycerate dehydrogenase catalytic domain-like"/>
    <property type="match status" value="1"/>
</dbReference>
<keyword evidence="2" id="KW-0520">NAD</keyword>
<dbReference type="PhylomeDB" id="A0A0G4G7E5"/>
<dbReference type="CDD" id="cd05300">
    <property type="entry name" value="2-Hacid_dh_1"/>
    <property type="match status" value="1"/>
</dbReference>
<dbReference type="GO" id="GO:0051287">
    <property type="term" value="F:NAD binding"/>
    <property type="evidence" value="ECO:0007669"/>
    <property type="project" value="InterPro"/>
</dbReference>
<evidence type="ECO:0000313" key="4">
    <source>
        <dbReference type="EMBL" id="CEM24546.1"/>
    </source>
</evidence>
<protein>
    <recommendedName>
        <fullName evidence="3">D-isomer specific 2-hydroxyacid dehydrogenase NAD-binding domain-containing protein</fullName>
    </recommendedName>
</protein>
<dbReference type="STRING" id="1169540.A0A0G4G7E5"/>
<keyword evidence="1" id="KW-0560">Oxidoreductase</keyword>
<dbReference type="PANTHER" id="PTHR43333">
    <property type="entry name" value="2-HACID_DH_C DOMAIN-CONTAINING PROTEIN"/>
    <property type="match status" value="1"/>
</dbReference>
<dbReference type="InParanoid" id="A0A0G4G7E5"/>
<dbReference type="Pfam" id="PF02826">
    <property type="entry name" value="2-Hacid_dh_C"/>
    <property type="match status" value="1"/>
</dbReference>
<proteinExistence type="predicted"/>
<evidence type="ECO:0000313" key="5">
    <source>
        <dbReference type="Proteomes" id="UP000041254"/>
    </source>
</evidence>
<sequence>MNGRPSSQKIVIAVLADKDKNPSAAALPLVRTLESKADILLGNTLAEFTAYPNLSEAEALVWVPPGDAKILPDLWPLLPKVRWVHSWFAGLEPLHPFIKQFLLNRPDIPVTNAKGAFSRSLAEYSMAAALHFEKQVPRIMANTKSRHWDKFIMHELHGKSMGFVGFGDIGKATAKIAKHAFGMRILALRRSKNKGADDLADEVFSPEIEEEKMEVFRRSDYVVCSLPGTPDTFNFCGAKEFAAMKPTAVFISIGRGTVVDEDALIDVLKRGAIRGAALDVFHVEPLPESSGLWGLDNVLITAHNADWTPDYSECALHVMEGNLDRFLAGEKEMLTPIDKAAGY</sequence>
<evidence type="ECO:0000256" key="1">
    <source>
        <dbReference type="ARBA" id="ARBA00023002"/>
    </source>
</evidence>
<dbReference type="EMBL" id="CDMY01000582">
    <property type="protein sequence ID" value="CEM24546.1"/>
    <property type="molecule type" value="Genomic_DNA"/>
</dbReference>
<evidence type="ECO:0000256" key="2">
    <source>
        <dbReference type="ARBA" id="ARBA00023027"/>
    </source>
</evidence>
<dbReference type="Gene3D" id="3.40.50.720">
    <property type="entry name" value="NAD(P)-binding Rossmann-like Domain"/>
    <property type="match status" value="2"/>
</dbReference>
<organism evidence="4 5">
    <name type="scientific">Vitrella brassicaformis (strain CCMP3155)</name>
    <dbReference type="NCBI Taxonomy" id="1169540"/>
    <lineage>
        <taxon>Eukaryota</taxon>
        <taxon>Sar</taxon>
        <taxon>Alveolata</taxon>
        <taxon>Colpodellida</taxon>
        <taxon>Vitrellaceae</taxon>
        <taxon>Vitrella</taxon>
    </lineage>
</organism>
<dbReference type="GO" id="GO:0016491">
    <property type="term" value="F:oxidoreductase activity"/>
    <property type="evidence" value="ECO:0007669"/>
    <property type="project" value="UniProtKB-KW"/>
</dbReference>
<reference evidence="4 5" key="1">
    <citation type="submission" date="2014-11" db="EMBL/GenBank/DDBJ databases">
        <authorList>
            <person name="Zhu J."/>
            <person name="Qi W."/>
            <person name="Song R."/>
        </authorList>
    </citation>
    <scope>NUCLEOTIDE SEQUENCE [LARGE SCALE GENOMIC DNA]</scope>
</reference>
<dbReference type="Proteomes" id="UP000041254">
    <property type="component" value="Unassembled WGS sequence"/>
</dbReference>
<dbReference type="OMA" id="HSALWSH"/>
<dbReference type="PANTHER" id="PTHR43333:SF1">
    <property type="entry name" value="D-ISOMER SPECIFIC 2-HYDROXYACID DEHYDROGENASE NAD-BINDING DOMAIN-CONTAINING PROTEIN"/>
    <property type="match status" value="1"/>
</dbReference>
<gene>
    <name evidence="4" type="ORF">Vbra_9697</name>
</gene>
<dbReference type="VEuPathDB" id="CryptoDB:Vbra_9697"/>
<dbReference type="AlphaFoldDB" id="A0A0G4G7E5"/>
<dbReference type="InterPro" id="IPR036291">
    <property type="entry name" value="NAD(P)-bd_dom_sf"/>
</dbReference>
<name>A0A0G4G7E5_VITBC</name>
<keyword evidence="5" id="KW-1185">Reference proteome</keyword>